<reference evidence="1 2" key="1">
    <citation type="submission" date="2019-09" db="EMBL/GenBank/DDBJ databases">
        <title>Draft genome sequences of 48 bacterial type strains from the CCUG.</title>
        <authorList>
            <person name="Tunovic T."/>
            <person name="Pineiro-Iglesias B."/>
            <person name="Unosson C."/>
            <person name="Inganas E."/>
            <person name="Ohlen M."/>
            <person name="Cardew S."/>
            <person name="Jensie-Markopoulos S."/>
            <person name="Salva-Serra F."/>
            <person name="Jaen-Luchoro D."/>
            <person name="Karlsson R."/>
            <person name="Svensson-Stadler L."/>
            <person name="Chun J."/>
            <person name="Moore E."/>
        </authorList>
    </citation>
    <scope>NUCLEOTIDE SEQUENCE [LARGE SCALE GENOMIC DNA]</scope>
    <source>
        <strain evidence="1 2">CCUG 48643</strain>
    </source>
</reference>
<dbReference type="GeneID" id="77344938"/>
<proteinExistence type="predicted"/>
<name>A0A7V7TFR4_9VIBR</name>
<protein>
    <submittedName>
        <fullName evidence="1">Uncharacterized protein</fullName>
    </submittedName>
</protein>
<organism evidence="1 2">
    <name type="scientific">Vibrio chagasii</name>
    <dbReference type="NCBI Taxonomy" id="170679"/>
    <lineage>
        <taxon>Bacteria</taxon>
        <taxon>Pseudomonadati</taxon>
        <taxon>Pseudomonadota</taxon>
        <taxon>Gammaproteobacteria</taxon>
        <taxon>Vibrionales</taxon>
        <taxon>Vibrionaceae</taxon>
        <taxon>Vibrio</taxon>
    </lineage>
</organism>
<dbReference type="Proteomes" id="UP000423756">
    <property type="component" value="Unassembled WGS sequence"/>
</dbReference>
<comment type="caution">
    <text evidence="1">The sequence shown here is derived from an EMBL/GenBank/DDBJ whole genome shotgun (WGS) entry which is preliminary data.</text>
</comment>
<accession>A0A7V7TFR4</accession>
<dbReference type="RefSeq" id="WP_137408143.1">
    <property type="nucleotide sequence ID" value="NZ_AP025469.1"/>
</dbReference>
<evidence type="ECO:0000313" key="2">
    <source>
        <dbReference type="Proteomes" id="UP000423756"/>
    </source>
</evidence>
<sequence>MNQIFCQCDQCKRDILVGEERMTVTQNIEKIEDESCVIPLKVDVVHALCTTCTPLLPKDDRNKSIKLTLRRAIDEFFDIFVVRTGG</sequence>
<evidence type="ECO:0000313" key="1">
    <source>
        <dbReference type="EMBL" id="KAB0478834.1"/>
    </source>
</evidence>
<dbReference type="EMBL" id="VZPX01000034">
    <property type="protein sequence ID" value="KAB0478834.1"/>
    <property type="molecule type" value="Genomic_DNA"/>
</dbReference>
<gene>
    <name evidence="1" type="ORF">F7Q91_15795</name>
</gene>
<dbReference type="AlphaFoldDB" id="A0A7V7TFR4"/>